<name>A0ABM5LAV7_DIAVI</name>
<sequence>MPSSLDKLSSYLENDQKVITKKYNTDIDKFKLVTRKGVFPYDYLNSWKRLKEDKLPTIDKFFNKINNSHISSEDYNHACNVWNTFNIKNVQEYAELYLKTDVLLLADVFENFRSACFKTYELDSLHYYTAPGLVFDSMLKITKVQLTTLADIDMILFIERGIRGGVSQCSNRYGKANNKYMGSDFNPDEPTSYVMYFDVNNLYGAAMSASLPTGKFEWVNDIYSETEIFNTSDNSEYGYIFEVDLHYPKELFDVHKDLPLCPEHLVPPSSSSNTTKLLTTLYDKKNYIIHYKTLQQALNLGLKLGKIHRCLKFEQSKWLKVYIDLNTELRKQSKNEFEKIFFKLMNNAVFGKCIENARKYKDIKLVTRWSGRFGANYYISQPNFNSCTIFGRDMVLIEMNRMKIKLNKPIYVGLSVLDISKTYLYEFHYKYINKKFGNTAKLLYTDTDSLIYHFFVDDIYKHIKQDIHMFDTSDYPKNNEYNIPLKNKKVLGIMKDENNGRVMTEFIGLRSKMYSFKLYYKEEERAKSIEEAKRNQSFSQYIVNNIGVVKKAKGITSSALKHITFDDYYDCLFNKTIVEVKQNVIQSKNHSVFTLNQTKIALSPFDDKRIINYVYTDTLPWGFHG</sequence>
<dbReference type="Proteomes" id="UP001652700">
    <property type="component" value="Unplaced"/>
</dbReference>
<dbReference type="RefSeq" id="XP_050519573.1">
    <property type="nucleotide sequence ID" value="XM_050663616.1"/>
</dbReference>
<organism evidence="1 2">
    <name type="scientific">Diabrotica virgifera virgifera</name>
    <name type="common">western corn rootworm</name>
    <dbReference type="NCBI Taxonomy" id="50390"/>
    <lineage>
        <taxon>Eukaryota</taxon>
        <taxon>Metazoa</taxon>
        <taxon>Ecdysozoa</taxon>
        <taxon>Arthropoda</taxon>
        <taxon>Hexapoda</taxon>
        <taxon>Insecta</taxon>
        <taxon>Pterygota</taxon>
        <taxon>Neoptera</taxon>
        <taxon>Endopterygota</taxon>
        <taxon>Coleoptera</taxon>
        <taxon>Polyphaga</taxon>
        <taxon>Cucujiformia</taxon>
        <taxon>Chrysomeloidea</taxon>
        <taxon>Chrysomelidae</taxon>
        <taxon>Galerucinae</taxon>
        <taxon>Diabroticina</taxon>
        <taxon>Diabroticites</taxon>
        <taxon>Diabrotica</taxon>
    </lineage>
</organism>
<dbReference type="Gene3D" id="3.90.1600.10">
    <property type="entry name" value="Palm domain of DNA polymerase"/>
    <property type="match status" value="1"/>
</dbReference>
<dbReference type="InterPro" id="IPR043502">
    <property type="entry name" value="DNA/RNA_pol_sf"/>
</dbReference>
<reference evidence="1" key="1">
    <citation type="submission" date="2025-05" db="UniProtKB">
        <authorList>
            <consortium name="EnsemblMetazoa"/>
        </authorList>
    </citation>
    <scope>IDENTIFICATION</scope>
</reference>
<proteinExistence type="predicted"/>
<dbReference type="PANTHER" id="PTHR31511:SF12">
    <property type="entry name" value="RHO TERMINATION FACTOR N-TERMINAL DOMAIN-CONTAINING PROTEIN"/>
    <property type="match status" value="1"/>
</dbReference>
<dbReference type="PANTHER" id="PTHR31511">
    <property type="entry name" value="PROTEIN CBG23764"/>
    <property type="match status" value="1"/>
</dbReference>
<dbReference type="InterPro" id="IPR023211">
    <property type="entry name" value="DNA_pol_palm_dom_sf"/>
</dbReference>
<dbReference type="GeneID" id="126893427"/>
<keyword evidence="2" id="KW-1185">Reference proteome</keyword>
<dbReference type="SUPFAM" id="SSF56672">
    <property type="entry name" value="DNA/RNA polymerases"/>
    <property type="match status" value="1"/>
</dbReference>
<dbReference type="EnsemblMetazoa" id="XM_050663616.1">
    <property type="protein sequence ID" value="XP_050519573.1"/>
    <property type="gene ID" value="LOC126893427"/>
</dbReference>
<accession>A0ABM5LAV7</accession>
<evidence type="ECO:0000313" key="2">
    <source>
        <dbReference type="Proteomes" id="UP001652700"/>
    </source>
</evidence>
<evidence type="ECO:0000313" key="1">
    <source>
        <dbReference type="EnsemblMetazoa" id="XP_050519573.1"/>
    </source>
</evidence>
<protein>
    <recommendedName>
        <fullName evidence="3">DNA-directed DNA polymerase</fullName>
    </recommendedName>
</protein>
<evidence type="ECO:0008006" key="3">
    <source>
        <dbReference type="Google" id="ProtNLM"/>
    </source>
</evidence>